<dbReference type="InterPro" id="IPR038417">
    <property type="entry name" value="Alpga-gal_N_sf"/>
</dbReference>
<organism evidence="3 4">
    <name type="scientific">Orenia metallireducens</name>
    <dbReference type="NCBI Taxonomy" id="1413210"/>
    <lineage>
        <taxon>Bacteria</taxon>
        <taxon>Bacillati</taxon>
        <taxon>Bacillota</taxon>
        <taxon>Clostridia</taxon>
        <taxon>Halanaerobiales</taxon>
        <taxon>Halobacteroidaceae</taxon>
        <taxon>Orenia</taxon>
    </lineage>
</organism>
<dbReference type="RefSeq" id="WP_097019568.1">
    <property type="nucleotide sequence ID" value="NZ_OBDZ01000045.1"/>
</dbReference>
<reference evidence="4" key="1">
    <citation type="submission" date="2017-09" db="EMBL/GenBank/DDBJ databases">
        <authorList>
            <person name="Varghese N."/>
            <person name="Submissions S."/>
        </authorList>
    </citation>
    <scope>NUCLEOTIDE SEQUENCE [LARGE SCALE GENOMIC DNA]</scope>
    <source>
        <strain evidence="4">MSL47</strain>
    </source>
</reference>
<sequence>MYEIIKIKENDLNLVFEITEDQDLRLLHFSALNLKNQLEGNDNKWFRLVEVQLSGENHDDHHGAKHTGTLPAKRLEYQTHKDYRNHQGRKLEFILKDLITCLEVTSHLQFYNDISVISSWVDLENKGEEELGIEYVSSFALTGIAKEGLQSWSNKMKLYIPHHTWQGEAQWKDYSLRELGLYPVSNFSMKRISISNTGTWSAKEFAPMGMLENIEAGTNFFWQIEHNGSWQWEISDIDRNLYLQLSGPTEQEHQWWKKLKPQESFTTVPVAIGSVKGDFNDAIGELTSYRRAIRRPNKDNEELPVIFNDYMNCLFGEPTTEKLLPLIDAAEEAACEYFCIDAGWYDDGYWWDGVGEWLPSKERFTQGIEEPLNYIKAKGMVSGLWLELEVMGINCQLADQVPDDWFFCRHGKRVIDHGRYQLDFRNPEVINHANQVVERLIEDYGVGYIKMDYNIDAGAGTELNADSFGDGLLEHNRAYLAWVDSIFARYPDLVIENCSSGGMRMDYALLKSHSIQSSSDQTDYRKNAVIAAAAPSLVTPEQCAVWSYPLTDGDQEEVIFNMVNAILMRIHQSGHLAEIDQERKALVKEGINYYKGIREDIKNSLPFWPLGLPSFDDQWISLGLKTAKKTYVAVWRLNSQVNTCRLPIRHLKGMEVKVRMTYPLEVEGEGYWNQSSGILTVSLPQNNTARIFELVKMD</sequence>
<dbReference type="SUPFAM" id="SSF51445">
    <property type="entry name" value="(Trans)glycosidases"/>
    <property type="match status" value="1"/>
</dbReference>
<dbReference type="Proteomes" id="UP000219573">
    <property type="component" value="Unassembled WGS sequence"/>
</dbReference>
<dbReference type="GO" id="GO:0016052">
    <property type="term" value="P:carbohydrate catabolic process"/>
    <property type="evidence" value="ECO:0007669"/>
    <property type="project" value="InterPro"/>
</dbReference>
<dbReference type="PRINTS" id="PR00743">
    <property type="entry name" value="GLHYDRLASE36"/>
</dbReference>
<evidence type="ECO:0000256" key="2">
    <source>
        <dbReference type="ARBA" id="ARBA00023295"/>
    </source>
</evidence>
<dbReference type="PANTHER" id="PTHR43053:SF3">
    <property type="entry name" value="ALPHA-GALACTOSIDASE C-RELATED"/>
    <property type="match status" value="1"/>
</dbReference>
<dbReference type="PANTHER" id="PTHR43053">
    <property type="entry name" value="GLYCOSIDASE FAMILY 31"/>
    <property type="match status" value="1"/>
</dbReference>
<dbReference type="CDD" id="cd14791">
    <property type="entry name" value="GH36"/>
    <property type="match status" value="1"/>
</dbReference>
<dbReference type="OrthoDB" id="9758822at2"/>
<gene>
    <name evidence="3" type="ORF">SAMN06265827_14512</name>
</gene>
<evidence type="ECO:0000256" key="1">
    <source>
        <dbReference type="ARBA" id="ARBA00022801"/>
    </source>
</evidence>
<dbReference type="InterPro" id="IPR017853">
    <property type="entry name" value="GH"/>
</dbReference>
<dbReference type="Pfam" id="PF02065">
    <property type="entry name" value="Melibiase"/>
    <property type="match status" value="1"/>
</dbReference>
<dbReference type="GO" id="GO:0004557">
    <property type="term" value="F:alpha-galactosidase activity"/>
    <property type="evidence" value="ECO:0007669"/>
    <property type="project" value="InterPro"/>
</dbReference>
<keyword evidence="4" id="KW-1185">Reference proteome</keyword>
<evidence type="ECO:0000313" key="4">
    <source>
        <dbReference type="Proteomes" id="UP000219573"/>
    </source>
</evidence>
<dbReference type="Gene3D" id="3.20.20.70">
    <property type="entry name" value="Aldolase class I"/>
    <property type="match status" value="1"/>
</dbReference>
<dbReference type="AlphaFoldDB" id="A0A285IFW2"/>
<name>A0A285IFW2_9FIRM</name>
<keyword evidence="2" id="KW-0326">Glycosidase</keyword>
<protein>
    <submittedName>
        <fullName evidence="3">Alpha-galactosidase</fullName>
    </submittedName>
</protein>
<dbReference type="Gene3D" id="2.70.98.60">
    <property type="entry name" value="alpha-galactosidase from lactobacil brevis"/>
    <property type="match status" value="1"/>
</dbReference>
<keyword evidence="1" id="KW-0378">Hydrolase</keyword>
<proteinExistence type="predicted"/>
<accession>A0A285IFW2</accession>
<dbReference type="InterPro" id="IPR013785">
    <property type="entry name" value="Aldolase_TIM"/>
</dbReference>
<dbReference type="InterPro" id="IPR002252">
    <property type="entry name" value="Glyco_hydro_36"/>
</dbReference>
<dbReference type="EMBL" id="OBDZ01000045">
    <property type="protein sequence ID" value="SNY46813.1"/>
    <property type="molecule type" value="Genomic_DNA"/>
</dbReference>
<evidence type="ECO:0000313" key="3">
    <source>
        <dbReference type="EMBL" id="SNY46813.1"/>
    </source>
</evidence>
<dbReference type="InterPro" id="IPR050985">
    <property type="entry name" value="Alpha-glycosidase_related"/>
</dbReference>